<dbReference type="EMBL" id="BAFB01000230">
    <property type="protein sequence ID" value="GAB36631.1"/>
    <property type="molecule type" value="Genomic_DNA"/>
</dbReference>
<dbReference type="STRING" id="1108044.GOOTI_230_00560"/>
<dbReference type="AlphaFoldDB" id="H5TT23"/>
<dbReference type="Proteomes" id="UP000005038">
    <property type="component" value="Unassembled WGS sequence"/>
</dbReference>
<evidence type="ECO:0000313" key="2">
    <source>
        <dbReference type="Proteomes" id="UP000005038"/>
    </source>
</evidence>
<sequence length="122" mass="13006">MEPVEINAGTWYLRGLRTDDRISDAPALCELGITEPEDYVRQSDSAWADETSFTWAICEPTTGELVALIGVTATDGTAQLWDSARSGFDDAVVTARGPVCRFVVGALGLPMPTLLGDSSAPE</sequence>
<evidence type="ECO:0000313" key="1">
    <source>
        <dbReference type="EMBL" id="GAB36631.1"/>
    </source>
</evidence>
<dbReference type="RefSeq" id="WP_007240803.1">
    <property type="nucleotide sequence ID" value="NZ_BAFB01000230.1"/>
</dbReference>
<proteinExistence type="predicted"/>
<keyword evidence="2" id="KW-1185">Reference proteome</keyword>
<comment type="caution">
    <text evidence="1">The sequence shown here is derived from an EMBL/GenBank/DDBJ whole genome shotgun (WGS) entry which is preliminary data.</text>
</comment>
<name>H5TT23_GORO1</name>
<accession>H5TT23</accession>
<organism evidence="1 2">
    <name type="scientific">Gordonia otitidis (strain DSM 44809 / CCUG 52243 / JCM 12355 / NBRC 100426 / IFM 10032)</name>
    <dbReference type="NCBI Taxonomy" id="1108044"/>
    <lineage>
        <taxon>Bacteria</taxon>
        <taxon>Bacillati</taxon>
        <taxon>Actinomycetota</taxon>
        <taxon>Actinomycetes</taxon>
        <taxon>Mycobacteriales</taxon>
        <taxon>Gordoniaceae</taxon>
        <taxon>Gordonia</taxon>
    </lineage>
</organism>
<protein>
    <submittedName>
        <fullName evidence="1">Uncharacterized protein</fullName>
    </submittedName>
</protein>
<dbReference type="OrthoDB" id="2061990at2"/>
<reference evidence="1" key="1">
    <citation type="submission" date="2012-02" db="EMBL/GenBank/DDBJ databases">
        <title>Whole genome shotgun sequence of Gordonia otitidis NBRC 100426.</title>
        <authorList>
            <person name="Yoshida I."/>
            <person name="Hosoyama A."/>
            <person name="Tsuchikane K."/>
            <person name="Katsumata H."/>
            <person name="Yamazaki S."/>
            <person name="Fujita N."/>
        </authorList>
    </citation>
    <scope>NUCLEOTIDE SEQUENCE [LARGE SCALE GENOMIC DNA]</scope>
    <source>
        <strain evidence="1">NBRC 100426</strain>
    </source>
</reference>
<gene>
    <name evidence="1" type="ORF">GOOTI_230_00560</name>
</gene>